<gene>
    <name evidence="1" type="ORF">Aconfl_24460</name>
</gene>
<evidence type="ECO:0000313" key="2">
    <source>
        <dbReference type="Proteomes" id="UP001338309"/>
    </source>
</evidence>
<organism evidence="1 2">
    <name type="scientific">Algoriphagus confluentis</name>
    <dbReference type="NCBI Taxonomy" id="1697556"/>
    <lineage>
        <taxon>Bacteria</taxon>
        <taxon>Pseudomonadati</taxon>
        <taxon>Bacteroidota</taxon>
        <taxon>Cytophagia</taxon>
        <taxon>Cytophagales</taxon>
        <taxon>Cyclobacteriaceae</taxon>
        <taxon>Algoriphagus</taxon>
    </lineage>
</organism>
<accession>A0ABQ6PP96</accession>
<proteinExistence type="predicted"/>
<reference evidence="1 2" key="1">
    <citation type="submission" date="2023-08" db="EMBL/GenBank/DDBJ databases">
        <title>Draft genome sequence of Algoriphagus confluentis.</title>
        <authorList>
            <person name="Takatani N."/>
            <person name="Hosokawa M."/>
            <person name="Sawabe T."/>
        </authorList>
    </citation>
    <scope>NUCLEOTIDE SEQUENCE [LARGE SCALE GENOMIC DNA]</scope>
    <source>
        <strain evidence="1 2">NBRC 111222</strain>
    </source>
</reference>
<protein>
    <submittedName>
        <fullName evidence="1">Acyl-CoA reductase</fullName>
    </submittedName>
</protein>
<dbReference type="Proteomes" id="UP001338309">
    <property type="component" value="Unassembled WGS sequence"/>
</dbReference>
<name>A0ABQ6PP96_9BACT</name>
<evidence type="ECO:0000313" key="1">
    <source>
        <dbReference type="EMBL" id="GMQ29803.1"/>
    </source>
</evidence>
<keyword evidence="2" id="KW-1185">Reference proteome</keyword>
<sequence length="344" mass="39346">MMESLPVSKRVEGLIKLGRKLSNLSDEEREDVFRRTYNSNSWFDNRSMSQAIRGLSLLLEESNLKKWLSNYSLIEPENPKTLGLLLAGNIPGVGFHDLMCVLISGHIAAVKLSSGDAFFSKWLIDQLLAIEPAFSNQIQIEEMLKGKYAYIATGSDNSSRYFHYYFGKYPHIIRSNRTSVAILTGAESDRELTDLGKDIFSFFGLGCRNVSKVFVPNEQVLNRLLDNLESFRYVSENHKYHNNYEYNKAIYLVNNESHLDNGFLLLKESEGLVSPIAVLYYEIYSDQAELNSKIEQVKEKIQCIVGDPKAHPERIVFGRAQEPMPWDYADKVDTLRFLLDLDQS</sequence>
<dbReference type="RefSeq" id="WP_338224522.1">
    <property type="nucleotide sequence ID" value="NZ_BTPD01000007.1"/>
</dbReference>
<comment type="caution">
    <text evidence="1">The sequence shown here is derived from an EMBL/GenBank/DDBJ whole genome shotgun (WGS) entry which is preliminary data.</text>
</comment>
<dbReference type="EMBL" id="BTPD01000007">
    <property type="protein sequence ID" value="GMQ29803.1"/>
    <property type="molecule type" value="Genomic_DNA"/>
</dbReference>